<keyword evidence="1" id="KW-0812">Transmembrane</keyword>
<proteinExistence type="predicted"/>
<dbReference type="Proteomes" id="UP000176988">
    <property type="component" value="Unassembled WGS sequence"/>
</dbReference>
<evidence type="ECO:0000313" key="3">
    <source>
        <dbReference type="Proteomes" id="UP000176988"/>
    </source>
</evidence>
<protein>
    <recommendedName>
        <fullName evidence="4">DUF1189 domain-containing protein</fullName>
    </recommendedName>
</protein>
<keyword evidence="1" id="KW-1133">Transmembrane helix</keyword>
<accession>A0A1F7WFM8</accession>
<evidence type="ECO:0000256" key="1">
    <source>
        <dbReference type="SAM" id="Phobius"/>
    </source>
</evidence>
<feature type="transmembrane region" description="Helical" evidence="1">
    <location>
        <begin position="206"/>
        <end position="225"/>
    </location>
</feature>
<sequence>MINFLESVLRSCYDLEFYRRVRVGTVGAALRYAVVFCLLLTLIFVLTVVLPGVLQLSRLVNDGLSDKLLPGSSFEISQGQFNTNLLPGTEFNFGDLDLVVDPTVEGNEFPLAFSDRTGVFFGHDSVFVQRSDGQREITPFSDLPDLSVTREEMQNIVFTWKWPVVAIILVLATIFRFLFSFLILMVDVVVISLLALLFSRIFHLKLTFVQWLSVGFYAITLPTLIDHVFGVFLFGMPFASTVVFLMFMLAVALDERARPAISNQTSLDLSH</sequence>
<feature type="transmembrane region" description="Helical" evidence="1">
    <location>
        <begin position="181"/>
        <end position="199"/>
    </location>
</feature>
<dbReference type="InterPro" id="IPR009574">
    <property type="entry name" value="DUF1189"/>
</dbReference>
<feature type="transmembrane region" description="Helical" evidence="1">
    <location>
        <begin position="29"/>
        <end position="54"/>
    </location>
</feature>
<dbReference type="STRING" id="1802424.A2480_04425"/>
<name>A0A1F7WFM8_9BACT</name>
<evidence type="ECO:0000313" key="2">
    <source>
        <dbReference type="EMBL" id="OGM01189.1"/>
    </source>
</evidence>
<dbReference type="EMBL" id="MGFG01000013">
    <property type="protein sequence ID" value="OGM01189.1"/>
    <property type="molecule type" value="Genomic_DNA"/>
</dbReference>
<comment type="caution">
    <text evidence="2">The sequence shown here is derived from an EMBL/GenBank/DDBJ whole genome shotgun (WGS) entry which is preliminary data.</text>
</comment>
<gene>
    <name evidence="2" type="ORF">A2480_04425</name>
</gene>
<dbReference type="Pfam" id="PF06691">
    <property type="entry name" value="DUF1189"/>
    <property type="match status" value="1"/>
</dbReference>
<evidence type="ECO:0008006" key="4">
    <source>
        <dbReference type="Google" id="ProtNLM"/>
    </source>
</evidence>
<dbReference type="AlphaFoldDB" id="A0A1F7WFM8"/>
<reference evidence="2 3" key="1">
    <citation type="journal article" date="2016" name="Nat. Commun.">
        <title>Thousands of microbial genomes shed light on interconnected biogeochemical processes in an aquifer system.</title>
        <authorList>
            <person name="Anantharaman K."/>
            <person name="Brown C.T."/>
            <person name="Hug L.A."/>
            <person name="Sharon I."/>
            <person name="Castelle C.J."/>
            <person name="Probst A.J."/>
            <person name="Thomas B.C."/>
            <person name="Singh A."/>
            <person name="Wilkins M.J."/>
            <person name="Karaoz U."/>
            <person name="Brodie E.L."/>
            <person name="Williams K.H."/>
            <person name="Hubbard S.S."/>
            <person name="Banfield J.F."/>
        </authorList>
    </citation>
    <scope>NUCLEOTIDE SEQUENCE [LARGE SCALE GENOMIC DNA]</scope>
</reference>
<organism evidence="2 3">
    <name type="scientific">Candidatus Uhrbacteria bacterium RIFOXYC2_FULL_47_19</name>
    <dbReference type="NCBI Taxonomy" id="1802424"/>
    <lineage>
        <taxon>Bacteria</taxon>
        <taxon>Candidatus Uhriibacteriota</taxon>
    </lineage>
</organism>
<feature type="transmembrane region" description="Helical" evidence="1">
    <location>
        <begin position="231"/>
        <end position="253"/>
    </location>
</feature>
<keyword evidence="1" id="KW-0472">Membrane</keyword>